<evidence type="ECO:0000256" key="1">
    <source>
        <dbReference type="ARBA" id="ARBA00022527"/>
    </source>
</evidence>
<dbReference type="Gene3D" id="1.10.510.10">
    <property type="entry name" value="Transferase(Phosphotransferase) domain 1"/>
    <property type="match status" value="1"/>
</dbReference>
<dbReference type="Pfam" id="PF00069">
    <property type="entry name" value="Pkinase"/>
    <property type="match status" value="1"/>
</dbReference>
<protein>
    <submittedName>
        <fullName evidence="8">Kinase-like protein</fullName>
    </submittedName>
</protein>
<dbReference type="STRING" id="1314781.A0A166A605"/>
<dbReference type="InterPro" id="IPR051175">
    <property type="entry name" value="CLK_kinases"/>
</dbReference>
<evidence type="ECO:0000256" key="5">
    <source>
        <dbReference type="ARBA" id="ARBA00022840"/>
    </source>
</evidence>
<dbReference type="SUPFAM" id="SSF56112">
    <property type="entry name" value="Protein kinase-like (PK-like)"/>
    <property type="match status" value="1"/>
</dbReference>
<name>A0A166A605_EXIGL</name>
<sequence length="478" mass="52728">MRAAAAILIQASRARNVLPRTPRSRQFARPGSEILSVLRLARPLAKRGFRAMTTSASSPPSPAVVSTTFDPLLQRLVTRRGEDTLVIWDEESSGLRPKFDELRYAILFPGQRIYEPKYQIELEVVRKLGWGGSSSVWLVRRTIDGKPPVGSPQYYALKVLTHTDTFDIVKKMSHEEDAMAALQSNQDTSHPGFSHCARQITRLPVDSLHSGRLLARPCPPFSRPCVCHATHRPRADLKHDNIYVKMPSEPGLEDAISAYIAAHPPDKYPPISLPADIALDGVASASVWRSQPLPELGLTPLEERAIVVGDFGEAVSANEYQTWPAQPEGHRAPEIILGCPWSKPVDIWSLGCLTFEWLSRDALFPNMSAVVDFQGPMELRSEHLILDTIARMRGPTAFSPAFLARCVMHDEYFDTSDGELHVGTNLPSATVATLLAERGVSPAEIGGAAAFIERCLTVDPQERPTAAELLQDPWLSDT</sequence>
<dbReference type="InParanoid" id="A0A166A605"/>
<dbReference type="SMART" id="SM00220">
    <property type="entry name" value="S_TKc"/>
    <property type="match status" value="1"/>
</dbReference>
<dbReference type="InterPro" id="IPR017441">
    <property type="entry name" value="Protein_kinase_ATP_BS"/>
</dbReference>
<keyword evidence="2" id="KW-0808">Transferase</keyword>
<dbReference type="AlphaFoldDB" id="A0A166A605"/>
<accession>A0A166A605</accession>
<feature type="binding site" evidence="6">
    <location>
        <position position="158"/>
    </location>
    <ligand>
        <name>ATP</name>
        <dbReference type="ChEBI" id="CHEBI:30616"/>
    </ligand>
</feature>
<proteinExistence type="predicted"/>
<dbReference type="PROSITE" id="PS00107">
    <property type="entry name" value="PROTEIN_KINASE_ATP"/>
    <property type="match status" value="1"/>
</dbReference>
<gene>
    <name evidence="8" type="ORF">EXIGLDRAFT_722196</name>
</gene>
<keyword evidence="5 6" id="KW-0067">ATP-binding</keyword>
<evidence type="ECO:0000259" key="7">
    <source>
        <dbReference type="PROSITE" id="PS50011"/>
    </source>
</evidence>
<dbReference type="GO" id="GO:0005524">
    <property type="term" value="F:ATP binding"/>
    <property type="evidence" value="ECO:0007669"/>
    <property type="project" value="UniProtKB-UniRule"/>
</dbReference>
<dbReference type="Proteomes" id="UP000077266">
    <property type="component" value="Unassembled WGS sequence"/>
</dbReference>
<keyword evidence="3 6" id="KW-0547">Nucleotide-binding</keyword>
<evidence type="ECO:0000256" key="4">
    <source>
        <dbReference type="ARBA" id="ARBA00022777"/>
    </source>
</evidence>
<dbReference type="Gene3D" id="3.30.200.20">
    <property type="entry name" value="Phosphorylase Kinase, domain 1"/>
    <property type="match status" value="1"/>
</dbReference>
<evidence type="ECO:0000256" key="2">
    <source>
        <dbReference type="ARBA" id="ARBA00022679"/>
    </source>
</evidence>
<dbReference type="EMBL" id="KV426089">
    <property type="protein sequence ID" value="KZV88819.1"/>
    <property type="molecule type" value="Genomic_DNA"/>
</dbReference>
<dbReference type="PROSITE" id="PS50011">
    <property type="entry name" value="PROTEIN_KINASE_DOM"/>
    <property type="match status" value="1"/>
</dbReference>
<dbReference type="GO" id="GO:0005634">
    <property type="term" value="C:nucleus"/>
    <property type="evidence" value="ECO:0007669"/>
    <property type="project" value="TreeGrafter"/>
</dbReference>
<dbReference type="PANTHER" id="PTHR45646:SF11">
    <property type="entry name" value="SERINE_THREONINE-PROTEIN KINASE DOA"/>
    <property type="match status" value="1"/>
</dbReference>
<reference evidence="8 9" key="1">
    <citation type="journal article" date="2016" name="Mol. Biol. Evol.">
        <title>Comparative Genomics of Early-Diverging Mushroom-Forming Fungi Provides Insights into the Origins of Lignocellulose Decay Capabilities.</title>
        <authorList>
            <person name="Nagy L.G."/>
            <person name="Riley R."/>
            <person name="Tritt A."/>
            <person name="Adam C."/>
            <person name="Daum C."/>
            <person name="Floudas D."/>
            <person name="Sun H."/>
            <person name="Yadav J.S."/>
            <person name="Pangilinan J."/>
            <person name="Larsson K.H."/>
            <person name="Matsuura K."/>
            <person name="Barry K."/>
            <person name="Labutti K."/>
            <person name="Kuo R."/>
            <person name="Ohm R.A."/>
            <person name="Bhattacharya S.S."/>
            <person name="Shirouzu T."/>
            <person name="Yoshinaga Y."/>
            <person name="Martin F.M."/>
            <person name="Grigoriev I.V."/>
            <person name="Hibbett D.S."/>
        </authorList>
    </citation>
    <scope>NUCLEOTIDE SEQUENCE [LARGE SCALE GENOMIC DNA]</scope>
    <source>
        <strain evidence="8 9">HHB12029</strain>
    </source>
</reference>
<evidence type="ECO:0000256" key="3">
    <source>
        <dbReference type="ARBA" id="ARBA00022741"/>
    </source>
</evidence>
<keyword evidence="4 8" id="KW-0418">Kinase</keyword>
<dbReference type="InterPro" id="IPR011009">
    <property type="entry name" value="Kinase-like_dom_sf"/>
</dbReference>
<feature type="domain" description="Protein kinase" evidence="7">
    <location>
        <begin position="122"/>
        <end position="475"/>
    </location>
</feature>
<dbReference type="PANTHER" id="PTHR45646">
    <property type="entry name" value="SERINE/THREONINE-PROTEIN KINASE DOA-RELATED"/>
    <property type="match status" value="1"/>
</dbReference>
<evidence type="ECO:0000313" key="9">
    <source>
        <dbReference type="Proteomes" id="UP000077266"/>
    </source>
</evidence>
<dbReference type="GO" id="GO:0043484">
    <property type="term" value="P:regulation of RNA splicing"/>
    <property type="evidence" value="ECO:0007669"/>
    <property type="project" value="TreeGrafter"/>
</dbReference>
<dbReference type="GO" id="GO:0004674">
    <property type="term" value="F:protein serine/threonine kinase activity"/>
    <property type="evidence" value="ECO:0007669"/>
    <property type="project" value="UniProtKB-KW"/>
</dbReference>
<keyword evidence="1" id="KW-0723">Serine/threonine-protein kinase</keyword>
<feature type="non-terminal residue" evidence="8">
    <location>
        <position position="1"/>
    </location>
</feature>
<dbReference type="OrthoDB" id="5979581at2759"/>
<evidence type="ECO:0000256" key="6">
    <source>
        <dbReference type="PROSITE-ProRule" id="PRU10141"/>
    </source>
</evidence>
<dbReference type="InterPro" id="IPR000719">
    <property type="entry name" value="Prot_kinase_dom"/>
</dbReference>
<organism evidence="8 9">
    <name type="scientific">Exidia glandulosa HHB12029</name>
    <dbReference type="NCBI Taxonomy" id="1314781"/>
    <lineage>
        <taxon>Eukaryota</taxon>
        <taxon>Fungi</taxon>
        <taxon>Dikarya</taxon>
        <taxon>Basidiomycota</taxon>
        <taxon>Agaricomycotina</taxon>
        <taxon>Agaricomycetes</taxon>
        <taxon>Auriculariales</taxon>
        <taxon>Exidiaceae</taxon>
        <taxon>Exidia</taxon>
    </lineage>
</organism>
<evidence type="ECO:0000313" key="8">
    <source>
        <dbReference type="EMBL" id="KZV88819.1"/>
    </source>
</evidence>
<keyword evidence="9" id="KW-1185">Reference proteome</keyword>